<gene>
    <name evidence="2" type="ORF">AMYX_06070</name>
</gene>
<dbReference type="RefSeq" id="WP_176062856.1">
    <property type="nucleotide sequence ID" value="NZ_BJTG01000002.1"/>
</dbReference>
<proteinExistence type="predicted"/>
<dbReference type="EMBL" id="BJTG01000002">
    <property type="protein sequence ID" value="GEJ55866.1"/>
    <property type="molecule type" value="Genomic_DNA"/>
</dbReference>
<dbReference type="AlphaFoldDB" id="A0A7I9VHJ5"/>
<keyword evidence="3" id="KW-1185">Reference proteome</keyword>
<sequence length="260" mass="28242">MRARPLTAALLALLALPAAAFDRYEIQVYQGDLQEPGHLGLELHTNYTARGARQPGFPGEIPPWHSARMTLEPALGVTPWLELGAYLQLLDAPGRGVRYAGSKLRAKFLAPRPFGEGSFLGVNVEVGRVPAEVEQDQWANELRPFVGWEGRWLLVDLNPIIGYALSGKDAFRVALEPAAKVAVNSQLGFAVGVEYYAELGFVDALLPLREQAHYLFGVVDLVEAHGRPSSPWEINLAVGGGLGRGADQQLIVKTIIGRGF</sequence>
<protein>
    <recommendedName>
        <fullName evidence="4">Transporter</fullName>
    </recommendedName>
</protein>
<evidence type="ECO:0008006" key="4">
    <source>
        <dbReference type="Google" id="ProtNLM"/>
    </source>
</evidence>
<organism evidence="2 3">
    <name type="scientific">Anaeromyxobacter diazotrophicus</name>
    <dbReference type="NCBI Taxonomy" id="2590199"/>
    <lineage>
        <taxon>Bacteria</taxon>
        <taxon>Pseudomonadati</taxon>
        <taxon>Myxococcota</taxon>
        <taxon>Myxococcia</taxon>
        <taxon>Myxococcales</taxon>
        <taxon>Cystobacterineae</taxon>
        <taxon>Anaeromyxobacteraceae</taxon>
        <taxon>Anaeromyxobacter</taxon>
    </lineage>
</organism>
<evidence type="ECO:0000256" key="1">
    <source>
        <dbReference type="SAM" id="SignalP"/>
    </source>
</evidence>
<feature type="chain" id="PRO_5029896833" description="Transporter" evidence="1">
    <location>
        <begin position="21"/>
        <end position="260"/>
    </location>
</feature>
<keyword evidence="1" id="KW-0732">Signal</keyword>
<reference evidence="3" key="1">
    <citation type="journal article" date="2020" name="Appl. Environ. Microbiol.">
        <title>Diazotrophic Anaeromyxobacter Isolates from Soils.</title>
        <authorList>
            <person name="Masuda Y."/>
            <person name="Yamanaka H."/>
            <person name="Xu Z.X."/>
            <person name="Shiratori Y."/>
            <person name="Aono T."/>
            <person name="Amachi S."/>
            <person name="Senoo K."/>
            <person name="Itoh H."/>
        </authorList>
    </citation>
    <scope>NUCLEOTIDE SEQUENCE [LARGE SCALE GENOMIC DNA]</scope>
    <source>
        <strain evidence="3">R267</strain>
    </source>
</reference>
<dbReference type="Proteomes" id="UP000503640">
    <property type="component" value="Unassembled WGS sequence"/>
</dbReference>
<evidence type="ECO:0000313" key="3">
    <source>
        <dbReference type="Proteomes" id="UP000503640"/>
    </source>
</evidence>
<feature type="signal peptide" evidence="1">
    <location>
        <begin position="1"/>
        <end position="20"/>
    </location>
</feature>
<comment type="caution">
    <text evidence="2">The sequence shown here is derived from an EMBL/GenBank/DDBJ whole genome shotgun (WGS) entry which is preliminary data.</text>
</comment>
<evidence type="ECO:0000313" key="2">
    <source>
        <dbReference type="EMBL" id="GEJ55866.1"/>
    </source>
</evidence>
<accession>A0A7I9VHJ5</accession>
<name>A0A7I9VHJ5_9BACT</name>